<evidence type="ECO:0000313" key="6">
    <source>
        <dbReference type="Proteomes" id="UP001229421"/>
    </source>
</evidence>
<dbReference type="PANTHER" id="PTHR45931:SF3">
    <property type="entry name" value="RING ZINC FINGER-CONTAINING PROTEIN"/>
    <property type="match status" value="1"/>
</dbReference>
<feature type="compositionally biased region" description="Polar residues" evidence="4">
    <location>
        <begin position="150"/>
        <end position="183"/>
    </location>
</feature>
<reference evidence="5" key="1">
    <citation type="journal article" date="2023" name="bioRxiv">
        <title>Improved chromosome-level genome assembly for marigold (Tagetes erecta).</title>
        <authorList>
            <person name="Jiang F."/>
            <person name="Yuan L."/>
            <person name="Wang S."/>
            <person name="Wang H."/>
            <person name="Xu D."/>
            <person name="Wang A."/>
            <person name="Fan W."/>
        </authorList>
    </citation>
    <scope>NUCLEOTIDE SEQUENCE</scope>
    <source>
        <strain evidence="5">WSJ</strain>
        <tissue evidence="5">Leaf</tissue>
    </source>
</reference>
<comment type="caution">
    <text evidence="5">The sequence shown here is derived from an EMBL/GenBank/DDBJ whole genome shotgun (WGS) entry which is preliminary data.</text>
</comment>
<feature type="region of interest" description="Disordered" evidence="4">
    <location>
        <begin position="48"/>
        <end position="71"/>
    </location>
</feature>
<dbReference type="GO" id="GO:0008270">
    <property type="term" value="F:zinc ion binding"/>
    <property type="evidence" value="ECO:0007669"/>
    <property type="project" value="UniProtKB-KW"/>
</dbReference>
<evidence type="ECO:0000256" key="3">
    <source>
        <dbReference type="ARBA" id="ARBA00022833"/>
    </source>
</evidence>
<feature type="region of interest" description="Disordered" evidence="4">
    <location>
        <begin position="83"/>
        <end position="134"/>
    </location>
</feature>
<sequence length="255" mass="28819">MLWMTSASELFHSRRYRSGLRNNTVAITGFDSSVPDFISSSSFQHRSAIRRHSQHYSSQNNRREHRHDFDACVPASRRIHRHRLRDQLEHQPVSAEEGGSHRRSDSVISSDGFSSVSRHNRPTGTGNDRLPGSVLLARERLVERLRGVTASGNRQSRGSSSITHQNVLEIRNNTTAETVSESLQETRRRNRPSGLNEDELKCLQWEVFSSVSCRQNDESSSGSMECSICLEGFEDGDKIVRNSFTTTPNLQPSHS</sequence>
<feature type="region of interest" description="Disordered" evidence="4">
    <location>
        <begin position="146"/>
        <end position="194"/>
    </location>
</feature>
<dbReference type="Proteomes" id="UP001229421">
    <property type="component" value="Unassembled WGS sequence"/>
</dbReference>
<evidence type="ECO:0000256" key="2">
    <source>
        <dbReference type="ARBA" id="ARBA00022771"/>
    </source>
</evidence>
<proteinExistence type="predicted"/>
<accession>A0AAD8LJC1</accession>
<organism evidence="5 6">
    <name type="scientific">Tagetes erecta</name>
    <name type="common">African marigold</name>
    <dbReference type="NCBI Taxonomy" id="13708"/>
    <lineage>
        <taxon>Eukaryota</taxon>
        <taxon>Viridiplantae</taxon>
        <taxon>Streptophyta</taxon>
        <taxon>Embryophyta</taxon>
        <taxon>Tracheophyta</taxon>
        <taxon>Spermatophyta</taxon>
        <taxon>Magnoliopsida</taxon>
        <taxon>eudicotyledons</taxon>
        <taxon>Gunneridae</taxon>
        <taxon>Pentapetalae</taxon>
        <taxon>asterids</taxon>
        <taxon>campanulids</taxon>
        <taxon>Asterales</taxon>
        <taxon>Asteraceae</taxon>
        <taxon>Asteroideae</taxon>
        <taxon>Heliantheae alliance</taxon>
        <taxon>Tageteae</taxon>
        <taxon>Tagetes</taxon>
    </lineage>
</organism>
<keyword evidence="1" id="KW-0479">Metal-binding</keyword>
<dbReference type="AlphaFoldDB" id="A0AAD8LJC1"/>
<evidence type="ECO:0000256" key="1">
    <source>
        <dbReference type="ARBA" id="ARBA00022723"/>
    </source>
</evidence>
<dbReference type="InterPro" id="IPR051834">
    <property type="entry name" value="RING_finger_E3_ligase"/>
</dbReference>
<feature type="compositionally biased region" description="Low complexity" evidence="4">
    <location>
        <begin position="106"/>
        <end position="117"/>
    </location>
</feature>
<dbReference type="GO" id="GO:0061630">
    <property type="term" value="F:ubiquitin protein ligase activity"/>
    <property type="evidence" value="ECO:0007669"/>
    <property type="project" value="TreeGrafter"/>
</dbReference>
<keyword evidence="6" id="KW-1185">Reference proteome</keyword>
<keyword evidence="3" id="KW-0862">Zinc</keyword>
<keyword evidence="2" id="KW-0863">Zinc-finger</keyword>
<evidence type="ECO:0000256" key="4">
    <source>
        <dbReference type="SAM" id="MobiDB-lite"/>
    </source>
</evidence>
<protein>
    <submittedName>
        <fullName evidence="5">Uncharacterized protein</fullName>
    </submittedName>
</protein>
<gene>
    <name evidence="5" type="ORF">QVD17_05786</name>
</gene>
<evidence type="ECO:0000313" key="5">
    <source>
        <dbReference type="EMBL" id="KAK1439961.1"/>
    </source>
</evidence>
<dbReference type="GO" id="GO:0005634">
    <property type="term" value="C:nucleus"/>
    <property type="evidence" value="ECO:0007669"/>
    <property type="project" value="TreeGrafter"/>
</dbReference>
<dbReference type="EMBL" id="JAUHHV010000001">
    <property type="protein sequence ID" value="KAK1439961.1"/>
    <property type="molecule type" value="Genomic_DNA"/>
</dbReference>
<dbReference type="GO" id="GO:0006511">
    <property type="term" value="P:ubiquitin-dependent protein catabolic process"/>
    <property type="evidence" value="ECO:0007669"/>
    <property type="project" value="TreeGrafter"/>
</dbReference>
<dbReference type="PANTHER" id="PTHR45931">
    <property type="entry name" value="SI:CH211-59O9.10"/>
    <property type="match status" value="1"/>
</dbReference>
<name>A0AAD8LJC1_TARER</name>